<dbReference type="PANTHER" id="PTHR22939">
    <property type="entry name" value="SERINE PROTEASE FAMILY S1C HTRA-RELATED"/>
    <property type="match status" value="1"/>
</dbReference>
<proteinExistence type="inferred from homology"/>
<dbReference type="PROSITE" id="PS50106">
    <property type="entry name" value="PDZ"/>
    <property type="match status" value="1"/>
</dbReference>
<feature type="region of interest" description="Disordered" evidence="4">
    <location>
        <begin position="29"/>
        <end position="51"/>
    </location>
</feature>
<dbReference type="EMBL" id="SACK01000008">
    <property type="protein sequence ID" value="RVT98428.1"/>
    <property type="molecule type" value="Genomic_DNA"/>
</dbReference>
<keyword evidence="7" id="KW-1185">Reference proteome</keyword>
<evidence type="ECO:0000313" key="7">
    <source>
        <dbReference type="Proteomes" id="UP000282759"/>
    </source>
</evidence>
<dbReference type="InterPro" id="IPR009003">
    <property type="entry name" value="Peptidase_S1_PA"/>
</dbReference>
<reference evidence="6 7" key="1">
    <citation type="submission" date="2019-01" db="EMBL/GenBank/DDBJ databases">
        <authorList>
            <person name="Chen W.-M."/>
        </authorList>
    </citation>
    <scope>NUCLEOTIDE SEQUENCE [LARGE SCALE GENOMIC DNA]</scope>
    <source>
        <strain evidence="6 7">YBJ-36</strain>
    </source>
</reference>
<dbReference type="GO" id="GO:0006508">
    <property type="term" value="P:proteolysis"/>
    <property type="evidence" value="ECO:0007669"/>
    <property type="project" value="UniProtKB-KW"/>
</dbReference>
<dbReference type="PRINTS" id="PR00834">
    <property type="entry name" value="PROTEASES2C"/>
</dbReference>
<dbReference type="OrthoDB" id="9758917at2"/>
<dbReference type="Gene3D" id="2.40.10.120">
    <property type="match status" value="1"/>
</dbReference>
<comment type="caution">
    <text evidence="6">The sequence shown here is derived from an EMBL/GenBank/DDBJ whole genome shotgun (WGS) entry which is preliminary data.</text>
</comment>
<dbReference type="Pfam" id="PF13180">
    <property type="entry name" value="PDZ_2"/>
    <property type="match status" value="1"/>
</dbReference>
<sequence length="493" mass="52155">MKTIAIVVLTVVIAAGVSFTTVKLMERTDAQSGTGGDSRSPVHFASSRTKDADTGIDYPDFTQAAERSTPQVVHIKVQLTAGHTNSGYYPSRQRLAMASGSGVLISTNGFIVTNNHVVEDASAIKVVLTDKRTFAAKLIGRDPNTDLALIKIEASGLNAATFGNSDEVRVGQWVLAIGYPFSLNTTVTAGIVSAKERSIGIIGNKERLSERQNTGSAVEAFIQTDAAINPGNSGGALINTNGELIGINAAIASQTGSYAGYGFAIPVNLVKKIVNDLRQFGTVKRGLLGVSFPSPSTEEEVLRQRGIDPGKVKGVYITGVQPGSAAAAAGLQEGDIIKSIDSNTVNSSVELSERIARHHPNDKVPITYQRNGKQADATVILKAQADEDVADRNRPSIDDIYNKLGARFAPLNDLLKQRYQVNSGMMVTATLRGGFFEQIGVLPGSIIVSINGRQTNTPYELNSALMDATRGTVRIACVMPDGSKVLVNLSLGA</sequence>
<feature type="domain" description="PDZ" evidence="5">
    <location>
        <begin position="277"/>
        <end position="347"/>
    </location>
</feature>
<keyword evidence="2" id="KW-0645">Protease</keyword>
<dbReference type="InterPro" id="IPR001478">
    <property type="entry name" value="PDZ"/>
</dbReference>
<dbReference type="Proteomes" id="UP000282759">
    <property type="component" value="Unassembled WGS sequence"/>
</dbReference>
<organism evidence="6 7">
    <name type="scientific">Mucilaginibacter limnophilus</name>
    <dbReference type="NCBI Taxonomy" id="1932778"/>
    <lineage>
        <taxon>Bacteria</taxon>
        <taxon>Pseudomonadati</taxon>
        <taxon>Bacteroidota</taxon>
        <taxon>Sphingobacteriia</taxon>
        <taxon>Sphingobacteriales</taxon>
        <taxon>Sphingobacteriaceae</taxon>
        <taxon>Mucilaginibacter</taxon>
    </lineage>
</organism>
<dbReference type="PANTHER" id="PTHR22939:SF129">
    <property type="entry name" value="SERINE PROTEASE HTRA2, MITOCHONDRIAL"/>
    <property type="match status" value="1"/>
</dbReference>
<dbReference type="Pfam" id="PF13365">
    <property type="entry name" value="Trypsin_2"/>
    <property type="match status" value="1"/>
</dbReference>
<dbReference type="AlphaFoldDB" id="A0A437MLA0"/>
<protein>
    <submittedName>
        <fullName evidence="6">PDZ domain-containing protein</fullName>
    </submittedName>
</protein>
<name>A0A437MLA0_9SPHI</name>
<dbReference type="SUPFAM" id="SSF50156">
    <property type="entry name" value="PDZ domain-like"/>
    <property type="match status" value="2"/>
</dbReference>
<dbReference type="SMART" id="SM00228">
    <property type="entry name" value="PDZ"/>
    <property type="match status" value="2"/>
</dbReference>
<evidence type="ECO:0000256" key="4">
    <source>
        <dbReference type="SAM" id="MobiDB-lite"/>
    </source>
</evidence>
<gene>
    <name evidence="6" type="ORF">EOD41_16685</name>
</gene>
<dbReference type="InterPro" id="IPR036034">
    <property type="entry name" value="PDZ_sf"/>
</dbReference>
<evidence type="ECO:0000259" key="5">
    <source>
        <dbReference type="PROSITE" id="PS50106"/>
    </source>
</evidence>
<dbReference type="SUPFAM" id="SSF50494">
    <property type="entry name" value="Trypsin-like serine proteases"/>
    <property type="match status" value="1"/>
</dbReference>
<dbReference type="Gene3D" id="2.30.42.10">
    <property type="match status" value="2"/>
</dbReference>
<accession>A0A437MLA0</accession>
<dbReference type="GO" id="GO:0004252">
    <property type="term" value="F:serine-type endopeptidase activity"/>
    <property type="evidence" value="ECO:0007669"/>
    <property type="project" value="InterPro"/>
</dbReference>
<evidence type="ECO:0000256" key="2">
    <source>
        <dbReference type="ARBA" id="ARBA00022670"/>
    </source>
</evidence>
<dbReference type="InterPro" id="IPR001940">
    <property type="entry name" value="Peptidase_S1C"/>
</dbReference>
<evidence type="ECO:0000256" key="3">
    <source>
        <dbReference type="ARBA" id="ARBA00022801"/>
    </source>
</evidence>
<comment type="similarity">
    <text evidence="1">Belongs to the peptidase S1C family.</text>
</comment>
<evidence type="ECO:0000313" key="6">
    <source>
        <dbReference type="EMBL" id="RVT98428.1"/>
    </source>
</evidence>
<keyword evidence="3" id="KW-0378">Hydrolase</keyword>
<evidence type="ECO:0000256" key="1">
    <source>
        <dbReference type="ARBA" id="ARBA00010541"/>
    </source>
</evidence>